<dbReference type="SUPFAM" id="SSF49373">
    <property type="entry name" value="Invasin/intimin cell-adhesion fragments"/>
    <property type="match status" value="1"/>
</dbReference>
<dbReference type="Gene3D" id="2.60.40.10">
    <property type="entry name" value="Immunoglobulins"/>
    <property type="match status" value="2"/>
</dbReference>
<keyword evidence="2" id="KW-0472">Membrane</keyword>
<keyword evidence="3" id="KW-0732">Signal</keyword>
<feature type="signal peptide" evidence="3">
    <location>
        <begin position="1"/>
        <end position="28"/>
    </location>
</feature>
<dbReference type="InterPro" id="IPR008964">
    <property type="entry name" value="Invasin/intimin_cell_adhesion"/>
</dbReference>
<evidence type="ECO:0000256" key="1">
    <source>
        <dbReference type="SAM" id="MobiDB-lite"/>
    </source>
</evidence>
<dbReference type="STRING" id="571915.CMUST_12075"/>
<feature type="chain" id="PRO_5002554902" evidence="3">
    <location>
        <begin position="29"/>
        <end position="736"/>
    </location>
</feature>
<keyword evidence="5" id="KW-1185">Reference proteome</keyword>
<evidence type="ECO:0000313" key="4">
    <source>
        <dbReference type="EMBL" id="AKK06726.1"/>
    </source>
</evidence>
<sequence length="736" mass="77336">MSKLKKFMTAVIAPVVGVTAIAVPVAEAKETTIGIQFTCDIKTAGLGSFASQADGPQKKDGFVFNFTVDAPDAVRPGQEFDYTLKGGFVGLGNPFSVGPATVKLTTVEQARLLVNLPDNIDIQNIEQSGGQDDVTAQRLEETNQLRIGGDADTDNIDATKPDQIRLAKDGEKRGMVGRNQGGKIGFDLPTIKVKARAKEKGKIQPTTPLVADPNKAGYAAKDSFVTLIAAVEATAPIVGTLKARALVRCTPSDFKGFPAVAVEDGGDPASVKNIAISASPQTGFQEETSQFTFKATDEAGKPVPLIDMETVIAGERQVLTTDREGTVIRRFTPVQSGQIEVSASVGDVKSAPFNYQVDAPFGVETATAHTAFSCYLTADKESSALGRHVDGLHGIAAGAKTNPDFKLAVEAEYPKNGRVGAPLRYVIRNVNFDFKSVNNNTSAVKTTYNDVSRARLALDFPQGVQIEGNALNDTRVIVSGGLDTDSIDPANRAQIKLEADGGATGTVVGDRVVGSIGRGVFVVTPNAEGEMRPTFPAAADINANQAADSFLTFSTRINFFQAGLFSNSDDVHQVMARCAPDAGAEQLPAVNVLPAIGNVAVEGPDTLKVGDDTGEYTVTVTDKNNAVAANEAVEVRIGNEIVKGRTNDEGKYIFKFQPKEAGQVAIVAQAGGKESTPKLLKVTGEKGGKGGSSSSSSSDFSLKTIWQVLSGIFTVGILGILGWLGLVNSGVLPIRL</sequence>
<proteinExistence type="predicted"/>
<dbReference type="GO" id="GO:0005975">
    <property type="term" value="P:carbohydrate metabolic process"/>
    <property type="evidence" value="ECO:0007669"/>
    <property type="project" value="UniProtKB-ARBA"/>
</dbReference>
<dbReference type="RefSeq" id="WP_047262699.1">
    <property type="nucleotide sequence ID" value="NZ_CP011542.1"/>
</dbReference>
<dbReference type="InterPro" id="IPR013783">
    <property type="entry name" value="Ig-like_fold"/>
</dbReference>
<evidence type="ECO:0000313" key="5">
    <source>
        <dbReference type="Proteomes" id="UP000035199"/>
    </source>
</evidence>
<feature type="transmembrane region" description="Helical" evidence="2">
    <location>
        <begin position="705"/>
        <end position="727"/>
    </location>
</feature>
<dbReference type="PATRIC" id="fig|571915.4.peg.2578"/>
<name>A0A0G3H004_9CORY</name>
<dbReference type="EMBL" id="CP011542">
    <property type="protein sequence ID" value="AKK06726.1"/>
    <property type="molecule type" value="Genomic_DNA"/>
</dbReference>
<feature type="region of interest" description="Disordered" evidence="1">
    <location>
        <begin position="678"/>
        <end position="699"/>
    </location>
</feature>
<accession>A0A0G3H004</accession>
<gene>
    <name evidence="4" type="ORF">CMUST_12075</name>
</gene>
<dbReference type="KEGG" id="cmv:CMUST_12075"/>
<keyword evidence="2" id="KW-0812">Transmembrane</keyword>
<organism evidence="4 5">
    <name type="scientific">Corynebacterium mustelae</name>
    <dbReference type="NCBI Taxonomy" id="571915"/>
    <lineage>
        <taxon>Bacteria</taxon>
        <taxon>Bacillati</taxon>
        <taxon>Actinomycetota</taxon>
        <taxon>Actinomycetes</taxon>
        <taxon>Mycobacteriales</taxon>
        <taxon>Corynebacteriaceae</taxon>
        <taxon>Corynebacterium</taxon>
    </lineage>
</organism>
<dbReference type="OrthoDB" id="4428144at2"/>
<reference evidence="5" key="2">
    <citation type="submission" date="2015-05" db="EMBL/GenBank/DDBJ databases">
        <title>Complete genome sequence of Corynebacterium mustelae DSM 45274, isolated from various tissues of a male ferret with lethal sepsis.</title>
        <authorList>
            <person name="Ruckert C."/>
            <person name="Albersmeier A."/>
            <person name="Winkler A."/>
            <person name="Tauch A."/>
        </authorList>
    </citation>
    <scope>NUCLEOTIDE SEQUENCE [LARGE SCALE GENOMIC DNA]</scope>
    <source>
        <strain evidence="5">DSM 45274</strain>
    </source>
</reference>
<reference evidence="4 5" key="1">
    <citation type="journal article" date="2015" name="Genome Announc.">
        <title>Complete Genome Sequence of the Type Strain Corynebacterium mustelae DSM 45274, Isolated from Various Tissues of a Male Ferret with Lethal Sepsis.</title>
        <authorList>
            <person name="Ruckert C."/>
            <person name="Eimer J."/>
            <person name="Winkler A."/>
            <person name="Tauch A."/>
        </authorList>
    </citation>
    <scope>NUCLEOTIDE SEQUENCE [LARGE SCALE GENOMIC DNA]</scope>
    <source>
        <strain evidence="4 5">DSM 45274</strain>
    </source>
</reference>
<evidence type="ECO:0000256" key="3">
    <source>
        <dbReference type="SAM" id="SignalP"/>
    </source>
</evidence>
<evidence type="ECO:0000256" key="2">
    <source>
        <dbReference type="SAM" id="Phobius"/>
    </source>
</evidence>
<dbReference type="AlphaFoldDB" id="A0A0G3H004"/>
<protein>
    <submittedName>
        <fullName evidence="4">Uncharacterized protein</fullName>
    </submittedName>
</protein>
<keyword evidence="2" id="KW-1133">Transmembrane helix</keyword>
<dbReference type="Proteomes" id="UP000035199">
    <property type="component" value="Chromosome"/>
</dbReference>